<dbReference type="InterPro" id="IPR036908">
    <property type="entry name" value="RlpA-like_sf"/>
</dbReference>
<accession>A0ABR3ZX33</accession>
<evidence type="ECO:0000256" key="1">
    <source>
        <dbReference type="SAM" id="MobiDB-lite"/>
    </source>
</evidence>
<feature type="signal peptide" evidence="2">
    <location>
        <begin position="1"/>
        <end position="17"/>
    </location>
</feature>
<evidence type="ECO:0000313" key="4">
    <source>
        <dbReference type="Proteomes" id="UP001590950"/>
    </source>
</evidence>
<evidence type="ECO:0000313" key="3">
    <source>
        <dbReference type="EMBL" id="KAL2038165.1"/>
    </source>
</evidence>
<dbReference type="SUPFAM" id="SSF50685">
    <property type="entry name" value="Barwin-like endoglucanases"/>
    <property type="match status" value="1"/>
</dbReference>
<dbReference type="Proteomes" id="UP001590950">
    <property type="component" value="Unassembled WGS sequence"/>
</dbReference>
<feature type="compositionally biased region" description="Acidic residues" evidence="1">
    <location>
        <begin position="59"/>
        <end position="75"/>
    </location>
</feature>
<dbReference type="EMBL" id="JBEFKJ010000034">
    <property type="protein sequence ID" value="KAL2038165.1"/>
    <property type="molecule type" value="Genomic_DNA"/>
</dbReference>
<gene>
    <name evidence="3" type="ORF">N7G274_009113</name>
</gene>
<keyword evidence="2" id="KW-0732">Signal</keyword>
<organism evidence="3 4">
    <name type="scientific">Stereocaulon virgatum</name>
    <dbReference type="NCBI Taxonomy" id="373712"/>
    <lineage>
        <taxon>Eukaryota</taxon>
        <taxon>Fungi</taxon>
        <taxon>Dikarya</taxon>
        <taxon>Ascomycota</taxon>
        <taxon>Pezizomycotina</taxon>
        <taxon>Lecanoromycetes</taxon>
        <taxon>OSLEUM clade</taxon>
        <taxon>Lecanoromycetidae</taxon>
        <taxon>Lecanorales</taxon>
        <taxon>Lecanorineae</taxon>
        <taxon>Stereocaulaceae</taxon>
        <taxon>Stereocaulon</taxon>
    </lineage>
</organism>
<proteinExistence type="predicted"/>
<comment type="caution">
    <text evidence="3">The sequence shown here is derived from an EMBL/GenBank/DDBJ whole genome shotgun (WGS) entry which is preliminary data.</text>
</comment>
<dbReference type="Pfam" id="PF22514">
    <property type="entry name" value="EXPB1_D1"/>
    <property type="match status" value="1"/>
</dbReference>
<sequence length="356" mass="35835">MLLTNILLLDFALLASAVPWSGHHYSHNHESSTEVVASLAIAPAVAAVLIQERSPAKEDDNEQDECSNDGDEDEVFNGQQPIVQAAGGGPAPGPSSTSSSSTPPPSPASGLWNAPAGNKAFYVKPNGEKGYTYQQPYPNSTNTQPATQSPAPGIQVINPGSRPVNIPTAGEGQPVQNVPPAVARPEAATPAAVPNVPAASSAPAAAPSTAAGGNVNLAAGVYKASFTNYGAADSFASGQCNTPSVACGWYSNPGYNAAVSQALFGVGPGAGAGPACGNCYKLVPEGGNTIVVKINNLCPADGNPLCAAPVDVDVNFDLCIDDGAGRAMFGDGPAQLNGTAVQVSCDQWSGSENHTS</sequence>
<feature type="region of interest" description="Disordered" evidence="1">
    <location>
        <begin position="53"/>
        <end position="113"/>
    </location>
</feature>
<evidence type="ECO:0008006" key="5">
    <source>
        <dbReference type="Google" id="ProtNLM"/>
    </source>
</evidence>
<feature type="region of interest" description="Disordered" evidence="1">
    <location>
        <begin position="131"/>
        <end position="183"/>
    </location>
</feature>
<reference evidence="3 4" key="1">
    <citation type="submission" date="2024-09" db="EMBL/GenBank/DDBJ databases">
        <title>Rethinking Asexuality: The Enigmatic Case of Functional Sexual Genes in Lepraria (Stereocaulaceae).</title>
        <authorList>
            <person name="Doellman M."/>
            <person name="Sun Y."/>
            <person name="Barcenas-Pena A."/>
            <person name="Lumbsch H.T."/>
            <person name="Grewe F."/>
        </authorList>
    </citation>
    <scope>NUCLEOTIDE SEQUENCE [LARGE SCALE GENOMIC DNA]</scope>
    <source>
        <strain evidence="3 4">Mercado 3170</strain>
    </source>
</reference>
<keyword evidence="4" id="KW-1185">Reference proteome</keyword>
<feature type="chain" id="PRO_5045439155" description="Expansin-like EG45 domain-containing protein" evidence="2">
    <location>
        <begin position="18"/>
        <end position="356"/>
    </location>
</feature>
<evidence type="ECO:0000256" key="2">
    <source>
        <dbReference type="SAM" id="SignalP"/>
    </source>
</evidence>
<protein>
    <recommendedName>
        <fullName evidence="5">Expansin-like EG45 domain-containing protein</fullName>
    </recommendedName>
</protein>
<name>A0ABR3ZX33_9LECA</name>
<dbReference type="Gene3D" id="2.40.40.10">
    <property type="entry name" value="RlpA-like domain"/>
    <property type="match status" value="1"/>
</dbReference>
<feature type="compositionally biased region" description="Polar residues" evidence="1">
    <location>
        <begin position="132"/>
        <end position="150"/>
    </location>
</feature>